<keyword evidence="3" id="KW-1185">Reference proteome</keyword>
<dbReference type="EMBL" id="SGPK01000410">
    <property type="protein sequence ID" value="THH03809.1"/>
    <property type="molecule type" value="Genomic_DNA"/>
</dbReference>
<name>A0A4S4KY43_9AGAM</name>
<comment type="caution">
    <text evidence="2">The sequence shown here is derived from an EMBL/GenBank/DDBJ whole genome shotgun (WGS) entry which is preliminary data.</text>
</comment>
<feature type="region of interest" description="Disordered" evidence="1">
    <location>
        <begin position="278"/>
        <end position="311"/>
    </location>
</feature>
<accession>A0A4S4KY43</accession>
<dbReference type="OrthoDB" id="114080at2759"/>
<reference evidence="2 3" key="1">
    <citation type="submission" date="2019-02" db="EMBL/GenBank/DDBJ databases">
        <title>Genome sequencing of the rare red list fungi Phellinidium pouzarii.</title>
        <authorList>
            <person name="Buettner E."/>
            <person name="Kellner H."/>
        </authorList>
    </citation>
    <scope>NUCLEOTIDE SEQUENCE [LARGE SCALE GENOMIC DNA]</scope>
    <source>
        <strain evidence="2 3">DSM 108285</strain>
    </source>
</reference>
<evidence type="ECO:0000256" key="1">
    <source>
        <dbReference type="SAM" id="MobiDB-lite"/>
    </source>
</evidence>
<feature type="compositionally biased region" description="Basic and acidic residues" evidence="1">
    <location>
        <begin position="280"/>
        <end position="290"/>
    </location>
</feature>
<dbReference type="AlphaFoldDB" id="A0A4S4KY43"/>
<evidence type="ECO:0000313" key="3">
    <source>
        <dbReference type="Proteomes" id="UP000308199"/>
    </source>
</evidence>
<feature type="region of interest" description="Disordered" evidence="1">
    <location>
        <begin position="1"/>
        <end position="22"/>
    </location>
</feature>
<evidence type="ECO:0000313" key="2">
    <source>
        <dbReference type="EMBL" id="THH03809.1"/>
    </source>
</evidence>
<organism evidence="2 3">
    <name type="scientific">Phellinidium pouzarii</name>
    <dbReference type="NCBI Taxonomy" id="167371"/>
    <lineage>
        <taxon>Eukaryota</taxon>
        <taxon>Fungi</taxon>
        <taxon>Dikarya</taxon>
        <taxon>Basidiomycota</taxon>
        <taxon>Agaricomycotina</taxon>
        <taxon>Agaricomycetes</taxon>
        <taxon>Hymenochaetales</taxon>
        <taxon>Hymenochaetaceae</taxon>
        <taxon>Phellinidium</taxon>
    </lineage>
</organism>
<evidence type="ECO:0008006" key="4">
    <source>
        <dbReference type="Google" id="ProtNLM"/>
    </source>
</evidence>
<proteinExistence type="predicted"/>
<protein>
    <recommendedName>
        <fullName evidence="4">Nucleolus and neural progenitor protein-like N-terminal domain-containing protein</fullName>
    </recommendedName>
</protein>
<dbReference type="Proteomes" id="UP000308199">
    <property type="component" value="Unassembled WGS sequence"/>
</dbReference>
<gene>
    <name evidence="2" type="ORF">EW145_g5994</name>
</gene>
<sequence>MPAARYTRRPTLSSTPRHSVSASHHPKFDAILKGLRACARQFSLLLPCLHDELRILERLYYKGLNQHRTALFWRRIKEARRLGQRLLETQLLALTDDLRYAFYVEDRNERNPKILRSVWSQVPDSKFVNYIFERTRSSMELTTESRIRFANAYHSLSLMMQTGAFLQLILTLTAIISRLDALVAELSVALETLSNSLSALLEALGEKAAKTIQQRCDPGPSHRVPRFEGTSLLGKSLWQQGEEPFDADAETVYMAPSLIISTAVARHTPRLVPAAAVSKRSREQTQEVKKSRMKVKKKKRNDEIDDIFGSM</sequence>
<feature type="compositionally biased region" description="Polar residues" evidence="1">
    <location>
        <begin position="10"/>
        <end position="22"/>
    </location>
</feature>